<protein>
    <submittedName>
        <fullName evidence="1">Uncharacterized protein</fullName>
    </submittedName>
</protein>
<dbReference type="EMBL" id="DYWT01000129">
    <property type="protein sequence ID" value="HJF31631.1"/>
    <property type="molecule type" value="Genomic_DNA"/>
</dbReference>
<gene>
    <name evidence="1" type="ORF">K8V56_07615</name>
</gene>
<accession>A0A921KD16</accession>
<dbReference type="Proteomes" id="UP000698173">
    <property type="component" value="Unassembled WGS sequence"/>
</dbReference>
<reference evidence="1" key="2">
    <citation type="submission" date="2021-09" db="EMBL/GenBank/DDBJ databases">
        <authorList>
            <person name="Gilroy R."/>
        </authorList>
    </citation>
    <scope>NUCLEOTIDE SEQUENCE</scope>
    <source>
        <strain evidence="1">CHK171-7178</strain>
    </source>
</reference>
<evidence type="ECO:0000313" key="2">
    <source>
        <dbReference type="Proteomes" id="UP000698173"/>
    </source>
</evidence>
<organism evidence="1 2">
    <name type="scientific">Sporosarcina psychrophila</name>
    <name type="common">Bacillus psychrophilus</name>
    <dbReference type="NCBI Taxonomy" id="1476"/>
    <lineage>
        <taxon>Bacteria</taxon>
        <taxon>Bacillati</taxon>
        <taxon>Bacillota</taxon>
        <taxon>Bacilli</taxon>
        <taxon>Bacillales</taxon>
        <taxon>Caryophanaceae</taxon>
        <taxon>Sporosarcina</taxon>
    </lineage>
</organism>
<evidence type="ECO:0000313" key="1">
    <source>
        <dbReference type="EMBL" id="HJF31631.1"/>
    </source>
</evidence>
<proteinExistence type="predicted"/>
<dbReference type="AlphaFoldDB" id="A0A921KD16"/>
<sequence>MRNKYFIIVLMCCGLFLLLPALPKQLSPISVFRVTEKPAVIVRGSNGSALTVNISFGDIEVEKWIQELNKPYPLLFVDTKWAERFPETVQLIKEKNIPVGLLGDEGVTYEQNTPKFVKQLEQFEKTFELKPLWFRTRDEVFPLALSSMLWEAEINALGSSVTWSGGNPPPVTKGEILSVPHHREERIDFAELKKLDKDRTLITVEAMLFGTTVKVKKIPE</sequence>
<comment type="caution">
    <text evidence="1">The sequence shown here is derived from an EMBL/GenBank/DDBJ whole genome shotgun (WGS) entry which is preliminary data.</text>
</comment>
<name>A0A921KD16_SPOPS</name>
<reference evidence="1" key="1">
    <citation type="journal article" date="2021" name="PeerJ">
        <title>Extensive microbial diversity within the chicken gut microbiome revealed by metagenomics and culture.</title>
        <authorList>
            <person name="Gilroy R."/>
            <person name="Ravi A."/>
            <person name="Getino M."/>
            <person name="Pursley I."/>
            <person name="Horton D.L."/>
            <person name="Alikhan N.F."/>
            <person name="Baker D."/>
            <person name="Gharbi K."/>
            <person name="Hall N."/>
            <person name="Watson M."/>
            <person name="Adriaenssens E.M."/>
            <person name="Foster-Nyarko E."/>
            <person name="Jarju S."/>
            <person name="Secka A."/>
            <person name="Antonio M."/>
            <person name="Oren A."/>
            <person name="Chaudhuri R.R."/>
            <person name="La Ragione R."/>
            <person name="Hildebrand F."/>
            <person name="Pallen M.J."/>
        </authorList>
    </citation>
    <scope>NUCLEOTIDE SEQUENCE</scope>
    <source>
        <strain evidence="1">CHK171-7178</strain>
    </source>
</reference>